<dbReference type="RefSeq" id="WP_204800403.1">
    <property type="nucleotide sequence ID" value="NZ_CAJNAP010000054.1"/>
</dbReference>
<reference evidence="1" key="1">
    <citation type="submission" date="2021-02" db="EMBL/GenBank/DDBJ databases">
        <authorList>
            <person name="Han P."/>
        </authorList>
    </citation>
    <scope>NUCLEOTIDE SEQUENCE</scope>
    <source>
        <strain evidence="1">Nitrosomonas nitrosa 18-3D</strain>
    </source>
</reference>
<proteinExistence type="predicted"/>
<dbReference type="AlphaFoldDB" id="A0A8H8Z2Q6"/>
<dbReference type="Proteomes" id="UP000601736">
    <property type="component" value="Unassembled WGS sequence"/>
</dbReference>
<protein>
    <submittedName>
        <fullName evidence="1">Uncharacterized protein</fullName>
    </submittedName>
</protein>
<dbReference type="EMBL" id="CAJNAP010000054">
    <property type="protein sequence ID" value="CAE6517401.1"/>
    <property type="molecule type" value="Genomic_DNA"/>
</dbReference>
<evidence type="ECO:0000313" key="1">
    <source>
        <dbReference type="EMBL" id="CAE6517401.1"/>
    </source>
</evidence>
<comment type="caution">
    <text evidence="1">The sequence shown here is derived from an EMBL/GenBank/DDBJ whole genome shotgun (WGS) entry which is preliminary data.</text>
</comment>
<evidence type="ECO:0000313" key="2">
    <source>
        <dbReference type="Proteomes" id="UP000601736"/>
    </source>
</evidence>
<organism evidence="1 2">
    <name type="scientific">Nitrosomonas nitrosa</name>
    <dbReference type="NCBI Taxonomy" id="52442"/>
    <lineage>
        <taxon>Bacteria</taxon>
        <taxon>Pseudomonadati</taxon>
        <taxon>Pseudomonadota</taxon>
        <taxon>Betaproteobacteria</taxon>
        <taxon>Nitrosomonadales</taxon>
        <taxon>Nitrosomonadaceae</taxon>
        <taxon>Nitrosomonas</taxon>
    </lineage>
</organism>
<accession>A0A8H8Z2Q6</accession>
<gene>
    <name evidence="1" type="ORF">NMYAN_80056</name>
</gene>
<sequence length="110" mass="11584">MVIKDSSAGIDIWVADTGTWEVVTGISGVVIDTSVGGIVTSVADINTSMVAMVISVEIIDTLVADTSTMGVVIEAAAIEAVIIADQRQFDFSSYKALFLAATWLIDRSWG</sequence>
<name>A0A8H8Z2Q6_9PROT</name>